<evidence type="ECO:0000256" key="4">
    <source>
        <dbReference type="ARBA" id="ARBA00022528"/>
    </source>
</evidence>
<keyword evidence="9 11" id="KW-0472">Membrane</keyword>
<keyword evidence="14" id="KW-1185">Reference proteome</keyword>
<feature type="region of interest" description="Disordered" evidence="10">
    <location>
        <begin position="122"/>
        <end position="151"/>
    </location>
</feature>
<evidence type="ECO:0000256" key="5">
    <source>
        <dbReference type="ARBA" id="ARBA00022640"/>
    </source>
</evidence>
<organism evidence="13 14">
    <name type="scientific">Pycnococcus provasolii</name>
    <dbReference type="NCBI Taxonomy" id="41880"/>
    <lineage>
        <taxon>Eukaryota</taxon>
        <taxon>Viridiplantae</taxon>
        <taxon>Chlorophyta</taxon>
        <taxon>Pseudoscourfieldiophyceae</taxon>
        <taxon>Pseudoscourfieldiales</taxon>
        <taxon>Pycnococcaceae</taxon>
        <taxon>Pycnococcus</taxon>
    </lineage>
</organism>
<evidence type="ECO:0000259" key="12">
    <source>
        <dbReference type="Pfam" id="PF02683"/>
    </source>
</evidence>
<proteinExistence type="inferred from homology"/>
<feature type="domain" description="Cytochrome C biogenesis protein transmembrane" evidence="12">
    <location>
        <begin position="150"/>
        <end position="302"/>
    </location>
</feature>
<gene>
    <name evidence="13" type="ORF">PPROV_000362700</name>
</gene>
<comment type="similarity">
    <text evidence="3">Belongs to the DsbD family.</text>
</comment>
<dbReference type="OrthoDB" id="40974at2759"/>
<evidence type="ECO:0000256" key="2">
    <source>
        <dbReference type="ARBA" id="ARBA00004229"/>
    </source>
</evidence>
<evidence type="ECO:0000256" key="9">
    <source>
        <dbReference type="ARBA" id="ARBA00023136"/>
    </source>
</evidence>
<keyword evidence="7" id="KW-0201">Cytochrome c-type biogenesis</keyword>
<comment type="caution">
    <text evidence="13">The sequence shown here is derived from an EMBL/GenBank/DDBJ whole genome shotgun (WGS) entry which is preliminary data.</text>
</comment>
<dbReference type="Proteomes" id="UP000660262">
    <property type="component" value="Unassembled WGS sequence"/>
</dbReference>
<dbReference type="InterPro" id="IPR051790">
    <property type="entry name" value="Cytochrome_c-biogenesis_DsbD"/>
</dbReference>
<dbReference type="GO" id="GO:0016020">
    <property type="term" value="C:membrane"/>
    <property type="evidence" value="ECO:0007669"/>
    <property type="project" value="UniProtKB-SubCell"/>
</dbReference>
<name>A0A830HCX3_9CHLO</name>
<feature type="transmembrane region" description="Helical" evidence="11">
    <location>
        <begin position="276"/>
        <end position="298"/>
    </location>
</feature>
<feature type="compositionally biased region" description="Low complexity" evidence="10">
    <location>
        <begin position="24"/>
        <end position="41"/>
    </location>
</feature>
<dbReference type="PANTHER" id="PTHR31272:SF6">
    <property type="entry name" value="CYTOCHROME C-TYPE BIOGENESIS CCDA-LIKE CHLOROPLASTIC PROTEIN"/>
    <property type="match status" value="1"/>
</dbReference>
<dbReference type="GO" id="GO:0017004">
    <property type="term" value="P:cytochrome complex assembly"/>
    <property type="evidence" value="ECO:0007669"/>
    <property type="project" value="UniProtKB-KW"/>
</dbReference>
<keyword evidence="8 11" id="KW-1133">Transmembrane helix</keyword>
<reference evidence="13" key="1">
    <citation type="submission" date="2020-10" db="EMBL/GenBank/DDBJ databases">
        <title>Unveiling of a novel bifunctional photoreceptor, Dualchrome1, isolated from a cosmopolitan green alga.</title>
        <authorList>
            <person name="Suzuki S."/>
            <person name="Kawachi M."/>
        </authorList>
    </citation>
    <scope>NUCLEOTIDE SEQUENCE</scope>
    <source>
        <strain evidence="13">NIES 2893</strain>
    </source>
</reference>
<dbReference type="Pfam" id="PF02683">
    <property type="entry name" value="DsbD_TM"/>
    <property type="match status" value="1"/>
</dbReference>
<evidence type="ECO:0000256" key="7">
    <source>
        <dbReference type="ARBA" id="ARBA00022748"/>
    </source>
</evidence>
<feature type="compositionally biased region" description="Basic and acidic residues" evidence="10">
    <location>
        <begin position="122"/>
        <end position="133"/>
    </location>
</feature>
<comment type="subcellular location">
    <subcellularLocation>
        <location evidence="1">Membrane</location>
        <topology evidence="1">Multi-pass membrane protein</topology>
    </subcellularLocation>
    <subcellularLocation>
        <location evidence="2">Plastid</location>
        <location evidence="2">Chloroplast</location>
    </subcellularLocation>
</comment>
<evidence type="ECO:0000256" key="1">
    <source>
        <dbReference type="ARBA" id="ARBA00004141"/>
    </source>
</evidence>
<feature type="transmembrane region" description="Helical" evidence="11">
    <location>
        <begin position="159"/>
        <end position="180"/>
    </location>
</feature>
<dbReference type="GO" id="GO:0009507">
    <property type="term" value="C:chloroplast"/>
    <property type="evidence" value="ECO:0007669"/>
    <property type="project" value="UniProtKB-SubCell"/>
</dbReference>
<feature type="transmembrane region" description="Helical" evidence="11">
    <location>
        <begin position="192"/>
        <end position="215"/>
    </location>
</feature>
<feature type="region of interest" description="Disordered" evidence="10">
    <location>
        <begin position="18"/>
        <end position="45"/>
    </location>
</feature>
<keyword evidence="5" id="KW-0934">Plastid</keyword>
<dbReference type="PANTHER" id="PTHR31272">
    <property type="entry name" value="CYTOCHROME C-TYPE BIOGENESIS PROTEIN HI_1454-RELATED"/>
    <property type="match status" value="1"/>
</dbReference>
<evidence type="ECO:0000256" key="6">
    <source>
        <dbReference type="ARBA" id="ARBA00022692"/>
    </source>
</evidence>
<dbReference type="AlphaFoldDB" id="A0A830HCX3"/>
<dbReference type="EMBL" id="BNJQ01000008">
    <property type="protein sequence ID" value="GHP04875.1"/>
    <property type="molecule type" value="Genomic_DNA"/>
</dbReference>
<sequence length="336" mass="33815">MLVASKGTHRVHVCRRLTASASTSPAPRRLPPGLLSRPPSRQNSGVTRALSLDDALYRLSQSADAAVGTTLSASGDGAVNPLTCVVVLVAGLATSLSPCTLSVLPLTIGYIGFDDAMDAKARGSSEGATKTDADEGEDDDGEEENTVVQRSESRVFRRATSFAAGLATTLALLGVSASAVGRVYGTAGGTGANVTLTAGASLVAIAMGLSLLGVIDASRLVPSAVQRAANFDVRGLTALPAWLRAYLAGALFALAASPCSTPVLATLLAYAATNDGGGILLFCYALGYTAPLLAAAYATGTLGQIMASRGVTAAVTPISGALLVTGGTYALLDRLV</sequence>
<keyword evidence="4" id="KW-0150">Chloroplast</keyword>
<dbReference type="InterPro" id="IPR003834">
    <property type="entry name" value="Cyt_c_assmbl_TM_dom"/>
</dbReference>
<evidence type="ECO:0000256" key="3">
    <source>
        <dbReference type="ARBA" id="ARBA00006143"/>
    </source>
</evidence>
<feature type="compositionally biased region" description="Acidic residues" evidence="10">
    <location>
        <begin position="134"/>
        <end position="145"/>
    </location>
</feature>
<protein>
    <recommendedName>
        <fullName evidence="12">Cytochrome C biogenesis protein transmembrane domain-containing protein</fullName>
    </recommendedName>
</protein>
<evidence type="ECO:0000256" key="8">
    <source>
        <dbReference type="ARBA" id="ARBA00022989"/>
    </source>
</evidence>
<feature type="transmembrane region" description="Helical" evidence="11">
    <location>
        <begin position="310"/>
        <end position="332"/>
    </location>
</feature>
<evidence type="ECO:0000256" key="10">
    <source>
        <dbReference type="SAM" id="MobiDB-lite"/>
    </source>
</evidence>
<keyword evidence="6 11" id="KW-0812">Transmembrane</keyword>
<evidence type="ECO:0000256" key="11">
    <source>
        <dbReference type="SAM" id="Phobius"/>
    </source>
</evidence>
<evidence type="ECO:0000313" key="14">
    <source>
        <dbReference type="Proteomes" id="UP000660262"/>
    </source>
</evidence>
<accession>A0A830HCX3</accession>
<evidence type="ECO:0000313" key="13">
    <source>
        <dbReference type="EMBL" id="GHP04875.1"/>
    </source>
</evidence>